<dbReference type="Gene3D" id="1.25.10.10">
    <property type="entry name" value="Leucine-rich Repeat Variant"/>
    <property type="match status" value="1"/>
</dbReference>
<evidence type="ECO:0000256" key="4">
    <source>
        <dbReference type="ARBA" id="ARBA00022679"/>
    </source>
</evidence>
<dbReference type="FunFam" id="3.90.1150.10:FF:000010">
    <property type="entry name" value="Alanine aminotransferase 2"/>
    <property type="match status" value="1"/>
</dbReference>
<evidence type="ECO:0000256" key="2">
    <source>
        <dbReference type="ARBA" id="ARBA00011738"/>
    </source>
</evidence>
<dbReference type="PANTHER" id="PTHR11751">
    <property type="entry name" value="ALANINE AMINOTRANSFERASE"/>
    <property type="match status" value="1"/>
</dbReference>
<keyword evidence="5" id="KW-0663">Pyridoxal phosphate</keyword>
<feature type="region of interest" description="Disordered" evidence="9">
    <location>
        <begin position="214"/>
        <end position="239"/>
    </location>
</feature>
<feature type="repeat" description="HEAT" evidence="7">
    <location>
        <begin position="447"/>
        <end position="485"/>
    </location>
</feature>
<dbReference type="Gene3D" id="3.90.1150.10">
    <property type="entry name" value="Aspartate Aminotransferase, domain 1"/>
    <property type="match status" value="1"/>
</dbReference>
<dbReference type="SUPFAM" id="SSF48371">
    <property type="entry name" value="ARM repeat"/>
    <property type="match status" value="1"/>
</dbReference>
<proteinExistence type="inferred from homology"/>
<accession>A0A421GW84</accession>
<dbReference type="InterPro" id="IPR011989">
    <property type="entry name" value="ARM-like"/>
</dbReference>
<dbReference type="InterPro" id="IPR015424">
    <property type="entry name" value="PyrdxlP-dep_Trfase"/>
</dbReference>
<dbReference type="PANTHER" id="PTHR11751:SF29">
    <property type="entry name" value="ALANINE TRANSAMINASE"/>
    <property type="match status" value="1"/>
</dbReference>
<dbReference type="FunFam" id="1.10.287.1970:FF:000001">
    <property type="entry name" value="Alanine aminotransferase 2"/>
    <property type="match status" value="1"/>
</dbReference>
<evidence type="ECO:0000256" key="8">
    <source>
        <dbReference type="SAM" id="Coils"/>
    </source>
</evidence>
<evidence type="ECO:0000256" key="3">
    <source>
        <dbReference type="ARBA" id="ARBA00022576"/>
    </source>
</evidence>
<dbReference type="InterPro" id="IPR015422">
    <property type="entry name" value="PyrdxlP-dep_Trfase_small"/>
</dbReference>
<feature type="coiled-coil region" evidence="8">
    <location>
        <begin position="129"/>
        <end position="170"/>
    </location>
</feature>
<evidence type="ECO:0000256" key="6">
    <source>
        <dbReference type="ARBA" id="ARBA00025785"/>
    </source>
</evidence>
<dbReference type="UniPathway" id="UPA00528">
    <property type="reaction ID" value="UER00586"/>
</dbReference>
<dbReference type="Pfam" id="PF00155">
    <property type="entry name" value="Aminotran_1_2"/>
    <property type="match status" value="1"/>
</dbReference>
<name>A0A421GW84_9STRA</name>
<evidence type="ECO:0000256" key="1">
    <source>
        <dbReference type="ARBA" id="ARBA00001933"/>
    </source>
</evidence>
<keyword evidence="4" id="KW-0808">Transferase</keyword>
<dbReference type="GO" id="GO:0030170">
    <property type="term" value="F:pyridoxal phosphate binding"/>
    <property type="evidence" value="ECO:0007669"/>
    <property type="project" value="InterPro"/>
</dbReference>
<gene>
    <name evidence="11" type="ORF">BBO99_00002628</name>
</gene>
<feature type="coiled-coil region" evidence="8">
    <location>
        <begin position="17"/>
        <end position="86"/>
    </location>
</feature>
<comment type="caution">
    <text evidence="11">The sequence shown here is derived from an EMBL/GenBank/DDBJ whole genome shotgun (WGS) entry which is preliminary data.</text>
</comment>
<protein>
    <recommendedName>
        <fullName evidence="10">Aminotransferase class I/classII large domain-containing protein</fullName>
    </recommendedName>
</protein>
<comment type="cofactor">
    <cofactor evidence="1">
        <name>pyridoxal 5'-phosphate</name>
        <dbReference type="ChEBI" id="CHEBI:597326"/>
    </cofactor>
</comment>
<dbReference type="Gene3D" id="1.10.287.1970">
    <property type="match status" value="1"/>
</dbReference>
<dbReference type="InterPro" id="IPR016024">
    <property type="entry name" value="ARM-type_fold"/>
</dbReference>
<dbReference type="InterPro" id="IPR045088">
    <property type="entry name" value="ALAT1/2-like"/>
</dbReference>
<dbReference type="InterPro" id="IPR004839">
    <property type="entry name" value="Aminotransferase_I/II_large"/>
</dbReference>
<feature type="domain" description="Aminotransferase class I/classII large" evidence="10">
    <location>
        <begin position="828"/>
        <end position="1191"/>
    </location>
</feature>
<dbReference type="Proteomes" id="UP000285624">
    <property type="component" value="Unassembled WGS sequence"/>
</dbReference>
<keyword evidence="8" id="KW-0175">Coiled coil</keyword>
<comment type="similarity">
    <text evidence="6">Belongs to the class-I pyridoxal-phosphate-dependent aminotransferase family. Alanine aminotransferase subfamily.</text>
</comment>
<dbReference type="SUPFAM" id="SSF53383">
    <property type="entry name" value="PLP-dependent transferases"/>
    <property type="match status" value="1"/>
</dbReference>
<dbReference type="InterPro" id="IPR015421">
    <property type="entry name" value="PyrdxlP-dep_Trfase_major"/>
</dbReference>
<keyword evidence="3" id="KW-0032">Aminotransferase</keyword>
<dbReference type="Gene3D" id="3.40.640.10">
    <property type="entry name" value="Type I PLP-dependent aspartate aminotransferase-like (Major domain)"/>
    <property type="match status" value="1"/>
</dbReference>
<feature type="region of interest" description="Disordered" evidence="9">
    <location>
        <begin position="731"/>
        <end position="758"/>
    </location>
</feature>
<evidence type="ECO:0000256" key="5">
    <source>
        <dbReference type="ARBA" id="ARBA00022898"/>
    </source>
</evidence>
<evidence type="ECO:0000259" key="10">
    <source>
        <dbReference type="Pfam" id="PF00155"/>
    </source>
</evidence>
<dbReference type="GO" id="GO:0004021">
    <property type="term" value="F:L-alanine:2-oxoglutarate aminotransferase activity"/>
    <property type="evidence" value="ECO:0007669"/>
    <property type="project" value="TreeGrafter"/>
</dbReference>
<dbReference type="CDD" id="cd00609">
    <property type="entry name" value="AAT_like"/>
    <property type="match status" value="1"/>
</dbReference>
<organism evidence="11 12">
    <name type="scientific">Phytophthora kernoviae</name>
    <dbReference type="NCBI Taxonomy" id="325452"/>
    <lineage>
        <taxon>Eukaryota</taxon>
        <taxon>Sar</taxon>
        <taxon>Stramenopiles</taxon>
        <taxon>Oomycota</taxon>
        <taxon>Peronosporomycetes</taxon>
        <taxon>Peronosporales</taxon>
        <taxon>Peronosporaceae</taxon>
        <taxon>Phytophthora</taxon>
    </lineage>
</organism>
<evidence type="ECO:0000313" key="11">
    <source>
        <dbReference type="EMBL" id="RLN82829.1"/>
    </source>
</evidence>
<dbReference type="InterPro" id="IPR021133">
    <property type="entry name" value="HEAT_type_2"/>
</dbReference>
<comment type="subunit">
    <text evidence="2">Homodimer.</text>
</comment>
<evidence type="ECO:0000256" key="7">
    <source>
        <dbReference type="PROSITE-ProRule" id="PRU00103"/>
    </source>
</evidence>
<reference evidence="11 12" key="1">
    <citation type="journal article" date="2019" name="Mol. Plant Pathol.">
        <title>Genome sequencing of oomycete isolates from Chile supports the New Zealand origin of Phytophthora kernoviae and makes available the first Nothophytophthora sp. genome.</title>
        <authorList>
            <person name="Studholme D.J."/>
            <person name="Panda P."/>
            <person name="Sanfuentes Von Stowasser E."/>
            <person name="Gonzalez M."/>
            <person name="Hill R."/>
            <person name="Sambles C."/>
            <person name="Grant M."/>
            <person name="Williams N.M."/>
            <person name="McDougal R.L."/>
        </authorList>
    </citation>
    <scope>NUCLEOTIDE SEQUENCE [LARGE SCALE GENOMIC DNA]</scope>
    <source>
        <strain evidence="11">Chile4</strain>
    </source>
</reference>
<dbReference type="EMBL" id="MBDN02000045">
    <property type="protein sequence ID" value="RLN82829.1"/>
    <property type="molecule type" value="Genomic_DNA"/>
</dbReference>
<evidence type="ECO:0000313" key="12">
    <source>
        <dbReference type="Proteomes" id="UP000285624"/>
    </source>
</evidence>
<evidence type="ECO:0000256" key="9">
    <source>
        <dbReference type="SAM" id="MobiDB-lite"/>
    </source>
</evidence>
<keyword evidence="12" id="KW-1185">Reference proteome</keyword>
<dbReference type="GO" id="GO:0042853">
    <property type="term" value="P:L-alanine catabolic process"/>
    <property type="evidence" value="ECO:0007669"/>
    <property type="project" value="UniProtKB-UniPathway"/>
</dbReference>
<dbReference type="AlphaFoldDB" id="A0A421GW84"/>
<dbReference type="STRING" id="325452.A0A421GW84"/>
<dbReference type="FunFam" id="3.40.640.10:FF:000012">
    <property type="entry name" value="alanine aminotransferase 2"/>
    <property type="match status" value="1"/>
</dbReference>
<feature type="compositionally biased region" description="Low complexity" evidence="9">
    <location>
        <begin position="740"/>
        <end position="754"/>
    </location>
</feature>
<sequence length="1205" mass="133283">MDSDEEEQVQLELAAEVRSLRHKLRAREQEVNALQEQMETVTTQLHETSEELEHRMEFVVDAMTQIESLEAQVAEAKRSVLTYEMQLHERTQRERAVEAALQGKEKQCEYWESEFHRVDQELSAQMGVERELKEEIQAKNDDMRACKAKLQAVISSVDELKQQNASHRKKERTLVITLRQQVEAAESSQRSWKVRLAKRELKIESLRRQCQDRQKELDGVERERKQESEVHERHKLDSQSDLEKLNVDENMPEMERVEKLLKTGLDRQKISILNSLPKILASNNTKTNLTLVLDCMKGVWQKFESEMNADPAVLLEIFKTLASLACTTVDGKVLSYPIVTFHEEYAEQLEACRAEKKNAVFLLTDDQIAKLLVPFVLDIIAEIQQKDYAEDASLALIAMLPRVGTALKKTQMMALCQDTDGEVRRCMCVQLDGLARAVGEEHACTELLPELLELLQDEEEQVKQTAFLALLSLFDFFPARDRVKLILPEFINMAESQPDYLVRHYIAAGIHEVAALLGQQRALRYLKGLVLNLINDESPNVQGMAISRVPQLLSSMVNPNDEEQKDSSADSKWSSMLEYTLVVGKDGQVVRRARVKSFDLVNKIVRMPGKDTGRTAGMNVGGGGLGSGLGMGSNGSSSMALGMSMGAKLDTSKTKTTVSKSQNKLGPTLTTLPNCTTARPGHAKMPQAIKVANSTGKIVASGSKSAGGPTRTGTSLPKDVGAITKIPIIRPSAPAKREVSPPASTKPSSATLTLGSGSNRLAKGDTSLPFDKVIPCNIGNPLVLKQPPIEFHRQVLALVNVPGLVDQPEAKKLFPPDAIARAKFYIDNIVGGTGAYGHSKGSAVVREEVARFLQRRDGHPADPEDIYLTDGASPAVQNSLLALIRNENDAILTPIPQYPLYSAAIAINGGSLVGYYLDENSTWGLDVKELARAVQEARSAGKTVRALAAINPGNPTGQCLSTENIEEIIKFCKQENILILADEVYQENVYASGKKFVSFKKVLCDMGDEYDDVELISFHSTSKGFTGECGRRGGYMELVHIDEGAKEQLYKLMSVNLCSNIEGQLMVGMMTNPPQAGDASYKRYVEQRDGTLQALKRRAVKLVEAFNELEGVTCNETEGAMYTFPRVTLSTKAVEAAKAAGMAPDAFYCMQMLDETGIVVVPGSGFGQKEGTWHFRSTILPPEEAVDEVIEKTAKFHAKFMDKYR</sequence>
<dbReference type="PROSITE" id="PS50077">
    <property type="entry name" value="HEAT_REPEAT"/>
    <property type="match status" value="1"/>
</dbReference>